<dbReference type="PANTHER" id="PTHR11655">
    <property type="entry name" value="60S/50S RIBOSOMAL PROTEIN L6/L9"/>
    <property type="match status" value="1"/>
</dbReference>
<dbReference type="PROSITE" id="PS00525">
    <property type="entry name" value="RIBOSOMAL_L6_1"/>
    <property type="match status" value="1"/>
</dbReference>
<evidence type="ECO:0000256" key="5">
    <source>
        <dbReference type="ARBA" id="ARBA00023274"/>
    </source>
</evidence>
<dbReference type="NCBIfam" id="TIGR03654">
    <property type="entry name" value="L6_bact"/>
    <property type="match status" value="1"/>
</dbReference>
<protein>
    <recommendedName>
        <fullName evidence="6">Large ribosomal subunit protein uL6c</fullName>
    </recommendedName>
</protein>
<dbReference type="HAMAP" id="MF_01365_B">
    <property type="entry name" value="Ribosomal_uL6_B"/>
    <property type="match status" value="1"/>
</dbReference>
<dbReference type="PRINTS" id="PR00059">
    <property type="entry name" value="RIBOSOMALL6"/>
</dbReference>
<evidence type="ECO:0000313" key="10">
    <source>
        <dbReference type="Proteomes" id="UP001489004"/>
    </source>
</evidence>
<dbReference type="InterPro" id="IPR020040">
    <property type="entry name" value="Ribosomal_uL6_a/b-dom"/>
</dbReference>
<dbReference type="GO" id="GO:0006412">
    <property type="term" value="P:translation"/>
    <property type="evidence" value="ECO:0007669"/>
    <property type="project" value="InterPro"/>
</dbReference>
<gene>
    <name evidence="9" type="ORF">WJX72_004429</name>
</gene>
<evidence type="ECO:0000259" key="8">
    <source>
        <dbReference type="Pfam" id="PF00347"/>
    </source>
</evidence>
<organism evidence="9 10">
    <name type="scientific">[Myrmecia] bisecta</name>
    <dbReference type="NCBI Taxonomy" id="41462"/>
    <lineage>
        <taxon>Eukaryota</taxon>
        <taxon>Viridiplantae</taxon>
        <taxon>Chlorophyta</taxon>
        <taxon>core chlorophytes</taxon>
        <taxon>Trebouxiophyceae</taxon>
        <taxon>Trebouxiales</taxon>
        <taxon>Trebouxiaceae</taxon>
        <taxon>Myrmecia</taxon>
    </lineage>
</organism>
<evidence type="ECO:0000313" key="9">
    <source>
        <dbReference type="EMBL" id="KAK9823652.1"/>
    </source>
</evidence>
<dbReference type="EMBL" id="JALJOR010000002">
    <property type="protein sequence ID" value="KAK9823652.1"/>
    <property type="molecule type" value="Genomic_DNA"/>
</dbReference>
<dbReference type="InterPro" id="IPR019906">
    <property type="entry name" value="Ribosomal_uL6_bac-type"/>
</dbReference>
<evidence type="ECO:0000256" key="3">
    <source>
        <dbReference type="ARBA" id="ARBA00022884"/>
    </source>
</evidence>
<sequence>MQAQLQGSFTGRTVALRPQPQKTRCSRVVLRIDCKDSRIGKQPITVPKTVTVTINDSTLRVKGPKGELLRTFPDSIAITQEEGKIWCKKKFEDRQANAVHGLVRSLASNMVQGVSEGYEKTLSLLGVGYRAAVSGSSLTLNLGYSNPVQMTVPKGLSVAVVKNTTLTISGFDKELVGQFAASVRDKRPPEPYKGKGVRYVDEEVRRKEGKRGK</sequence>
<evidence type="ECO:0000256" key="7">
    <source>
        <dbReference type="RuleBase" id="RU003869"/>
    </source>
</evidence>
<feature type="domain" description="Large ribosomal subunit protein uL6 alpha-beta" evidence="8">
    <location>
        <begin position="46"/>
        <end position="117"/>
    </location>
</feature>
<keyword evidence="3" id="KW-0694">RNA-binding</keyword>
<comment type="similarity">
    <text evidence="1 7">Belongs to the universal ribosomal protein uL6 family.</text>
</comment>
<dbReference type="GO" id="GO:0019843">
    <property type="term" value="F:rRNA binding"/>
    <property type="evidence" value="ECO:0007669"/>
    <property type="project" value="UniProtKB-KW"/>
</dbReference>
<dbReference type="AlphaFoldDB" id="A0AAW1QRE7"/>
<dbReference type="InterPro" id="IPR000702">
    <property type="entry name" value="Ribosomal_uL6-like"/>
</dbReference>
<proteinExistence type="inferred from homology"/>
<dbReference type="SUPFAM" id="SSF56053">
    <property type="entry name" value="Ribosomal protein L6"/>
    <property type="match status" value="2"/>
</dbReference>
<comment type="caution">
    <text evidence="9">The sequence shown here is derived from an EMBL/GenBank/DDBJ whole genome shotgun (WGS) entry which is preliminary data.</text>
</comment>
<dbReference type="InterPro" id="IPR002358">
    <property type="entry name" value="Ribosomal_uL6_CS"/>
</dbReference>
<dbReference type="Proteomes" id="UP001489004">
    <property type="component" value="Unassembled WGS sequence"/>
</dbReference>
<evidence type="ECO:0000256" key="4">
    <source>
        <dbReference type="ARBA" id="ARBA00022980"/>
    </source>
</evidence>
<dbReference type="FunFam" id="3.90.930.12:FF:000002">
    <property type="entry name" value="50S ribosomal protein L6"/>
    <property type="match status" value="1"/>
</dbReference>
<evidence type="ECO:0000256" key="6">
    <source>
        <dbReference type="ARBA" id="ARBA00069413"/>
    </source>
</evidence>
<dbReference type="FunFam" id="3.90.930.12:FF:000001">
    <property type="entry name" value="50S ribosomal protein L6"/>
    <property type="match status" value="1"/>
</dbReference>
<name>A0AAW1QRE7_9CHLO</name>
<dbReference type="PANTHER" id="PTHR11655:SF14">
    <property type="entry name" value="LARGE RIBOSOMAL SUBUNIT PROTEIN UL6M"/>
    <property type="match status" value="1"/>
</dbReference>
<keyword evidence="4 7" id="KW-0689">Ribosomal protein</keyword>
<keyword evidence="2" id="KW-0699">rRNA-binding</keyword>
<dbReference type="Gene3D" id="3.90.930.12">
    <property type="entry name" value="Ribosomal protein L6, alpha-beta domain"/>
    <property type="match status" value="2"/>
</dbReference>
<dbReference type="PIRSF" id="PIRSF002162">
    <property type="entry name" value="Ribosomal_L6"/>
    <property type="match status" value="1"/>
</dbReference>
<reference evidence="9 10" key="1">
    <citation type="journal article" date="2024" name="Nat. Commun.">
        <title>Phylogenomics reveals the evolutionary origins of lichenization in chlorophyte algae.</title>
        <authorList>
            <person name="Puginier C."/>
            <person name="Libourel C."/>
            <person name="Otte J."/>
            <person name="Skaloud P."/>
            <person name="Haon M."/>
            <person name="Grisel S."/>
            <person name="Petersen M."/>
            <person name="Berrin J.G."/>
            <person name="Delaux P.M."/>
            <person name="Dal Grande F."/>
            <person name="Keller J."/>
        </authorList>
    </citation>
    <scope>NUCLEOTIDE SEQUENCE [LARGE SCALE GENOMIC DNA]</scope>
    <source>
        <strain evidence="9 10">SAG 2043</strain>
    </source>
</reference>
<feature type="domain" description="Large ribosomal subunit protein uL6 alpha-beta" evidence="8">
    <location>
        <begin position="126"/>
        <end position="199"/>
    </location>
</feature>
<keyword evidence="10" id="KW-1185">Reference proteome</keyword>
<dbReference type="InterPro" id="IPR036789">
    <property type="entry name" value="Ribosomal_uL6-like_a/b-dom_sf"/>
</dbReference>
<dbReference type="Pfam" id="PF00347">
    <property type="entry name" value="Ribosomal_L6"/>
    <property type="match status" value="2"/>
</dbReference>
<evidence type="ECO:0000256" key="1">
    <source>
        <dbReference type="ARBA" id="ARBA00009356"/>
    </source>
</evidence>
<evidence type="ECO:0000256" key="2">
    <source>
        <dbReference type="ARBA" id="ARBA00022730"/>
    </source>
</evidence>
<accession>A0AAW1QRE7</accession>
<dbReference type="GO" id="GO:0005840">
    <property type="term" value="C:ribosome"/>
    <property type="evidence" value="ECO:0007669"/>
    <property type="project" value="UniProtKB-KW"/>
</dbReference>
<dbReference type="GO" id="GO:0003735">
    <property type="term" value="F:structural constituent of ribosome"/>
    <property type="evidence" value="ECO:0007669"/>
    <property type="project" value="InterPro"/>
</dbReference>
<dbReference type="GO" id="GO:1990904">
    <property type="term" value="C:ribonucleoprotein complex"/>
    <property type="evidence" value="ECO:0007669"/>
    <property type="project" value="UniProtKB-KW"/>
</dbReference>
<keyword evidence="5 7" id="KW-0687">Ribonucleoprotein</keyword>